<dbReference type="OrthoDB" id="634931at2"/>
<dbReference type="Pfam" id="PF00270">
    <property type="entry name" value="DEAD"/>
    <property type="match status" value="1"/>
</dbReference>
<dbReference type="PROSITE" id="PS51192">
    <property type="entry name" value="HELICASE_ATP_BIND_1"/>
    <property type="match status" value="1"/>
</dbReference>
<dbReference type="GO" id="GO:0003724">
    <property type="term" value="F:RNA helicase activity"/>
    <property type="evidence" value="ECO:0007669"/>
    <property type="project" value="TreeGrafter"/>
</dbReference>
<dbReference type="PANTHER" id="PTHR47959:SF1">
    <property type="entry name" value="ATP-DEPENDENT RNA HELICASE DBPA"/>
    <property type="match status" value="1"/>
</dbReference>
<evidence type="ECO:0000256" key="2">
    <source>
        <dbReference type="ARBA" id="ARBA00022801"/>
    </source>
</evidence>
<evidence type="ECO:0000259" key="6">
    <source>
        <dbReference type="PROSITE" id="PS51192"/>
    </source>
</evidence>
<evidence type="ECO:0000313" key="8">
    <source>
        <dbReference type="EMBL" id="TCJ14438.1"/>
    </source>
</evidence>
<comment type="caution">
    <text evidence="8">The sequence shown here is derived from an EMBL/GenBank/DDBJ whole genome shotgun (WGS) entry which is preliminary data.</text>
</comment>
<dbReference type="InterPro" id="IPR044742">
    <property type="entry name" value="DEAD/DEAH_RhlB"/>
</dbReference>
<dbReference type="InterPro" id="IPR027417">
    <property type="entry name" value="P-loop_NTPase"/>
</dbReference>
<dbReference type="SMART" id="SM00487">
    <property type="entry name" value="DEXDc"/>
    <property type="match status" value="1"/>
</dbReference>
<dbReference type="RefSeq" id="WP_131449429.1">
    <property type="nucleotide sequence ID" value="NZ_SJZI01000042.1"/>
</dbReference>
<dbReference type="GO" id="GO:0005524">
    <property type="term" value="F:ATP binding"/>
    <property type="evidence" value="ECO:0007669"/>
    <property type="project" value="UniProtKB-KW"/>
</dbReference>
<feature type="domain" description="Helicase C-terminal" evidence="7">
    <location>
        <begin position="223"/>
        <end position="373"/>
    </location>
</feature>
<keyword evidence="2" id="KW-0378">Hydrolase</keyword>
<dbReference type="InterPro" id="IPR005580">
    <property type="entry name" value="DbpA/CsdA_RNA-bd_dom"/>
</dbReference>
<keyword evidence="9" id="KW-1185">Reference proteome</keyword>
<dbReference type="SUPFAM" id="SSF52540">
    <property type="entry name" value="P-loop containing nucleoside triphosphate hydrolases"/>
    <property type="match status" value="1"/>
</dbReference>
<keyword evidence="4" id="KW-0067">ATP-binding</keyword>
<dbReference type="Proteomes" id="UP000295334">
    <property type="component" value="Unassembled WGS sequence"/>
</dbReference>
<dbReference type="AlphaFoldDB" id="A0A4R1BBW6"/>
<dbReference type="PROSITE" id="PS51194">
    <property type="entry name" value="HELICASE_CTER"/>
    <property type="match status" value="1"/>
</dbReference>
<dbReference type="Gene3D" id="3.30.70.330">
    <property type="match status" value="1"/>
</dbReference>
<dbReference type="GO" id="GO:0003676">
    <property type="term" value="F:nucleic acid binding"/>
    <property type="evidence" value="ECO:0007669"/>
    <property type="project" value="InterPro"/>
</dbReference>
<dbReference type="EMBL" id="SJZI01000042">
    <property type="protein sequence ID" value="TCJ14438.1"/>
    <property type="molecule type" value="Genomic_DNA"/>
</dbReference>
<evidence type="ECO:0000256" key="4">
    <source>
        <dbReference type="ARBA" id="ARBA00022840"/>
    </source>
</evidence>
<proteinExistence type="inferred from homology"/>
<evidence type="ECO:0000256" key="1">
    <source>
        <dbReference type="ARBA" id="ARBA00022741"/>
    </source>
</evidence>
<dbReference type="PANTHER" id="PTHR47959">
    <property type="entry name" value="ATP-DEPENDENT RNA HELICASE RHLE-RELATED"/>
    <property type="match status" value="1"/>
</dbReference>
<feature type="domain" description="Helicase ATP-binding" evidence="6">
    <location>
        <begin position="28"/>
        <end position="178"/>
    </location>
</feature>
<dbReference type="GO" id="GO:0005829">
    <property type="term" value="C:cytosol"/>
    <property type="evidence" value="ECO:0007669"/>
    <property type="project" value="TreeGrafter"/>
</dbReference>
<keyword evidence="1" id="KW-0547">Nucleotide-binding</keyword>
<evidence type="ECO:0000256" key="5">
    <source>
        <dbReference type="ARBA" id="ARBA00038437"/>
    </source>
</evidence>
<evidence type="ECO:0000313" key="9">
    <source>
        <dbReference type="Proteomes" id="UP000295334"/>
    </source>
</evidence>
<protein>
    <submittedName>
        <fullName evidence="8">DEAD/DEAH box helicase</fullName>
    </submittedName>
</protein>
<dbReference type="InterPro" id="IPR050079">
    <property type="entry name" value="DEAD_box_RNA_helicase"/>
</dbReference>
<keyword evidence="3 8" id="KW-0347">Helicase</keyword>
<name>A0A4R1BBW6_9BACT</name>
<evidence type="ECO:0000256" key="3">
    <source>
        <dbReference type="ARBA" id="ARBA00022806"/>
    </source>
</evidence>
<dbReference type="Pfam" id="PF03880">
    <property type="entry name" value="DbpA"/>
    <property type="match status" value="1"/>
</dbReference>
<dbReference type="Pfam" id="PF00271">
    <property type="entry name" value="Helicase_C"/>
    <property type="match status" value="1"/>
</dbReference>
<dbReference type="CDD" id="cd00268">
    <property type="entry name" value="DEADc"/>
    <property type="match status" value="1"/>
</dbReference>
<dbReference type="CDD" id="cd18787">
    <property type="entry name" value="SF2_C_DEAD"/>
    <property type="match status" value="1"/>
</dbReference>
<dbReference type="InterPro" id="IPR011545">
    <property type="entry name" value="DEAD/DEAH_box_helicase_dom"/>
</dbReference>
<dbReference type="Gene3D" id="3.40.50.300">
    <property type="entry name" value="P-loop containing nucleotide triphosphate hydrolases"/>
    <property type="match status" value="2"/>
</dbReference>
<dbReference type="InterPro" id="IPR001650">
    <property type="entry name" value="Helicase_C-like"/>
</dbReference>
<evidence type="ECO:0000259" key="7">
    <source>
        <dbReference type="PROSITE" id="PS51194"/>
    </source>
</evidence>
<dbReference type="InterPro" id="IPR014001">
    <property type="entry name" value="Helicase_ATP-bd"/>
</dbReference>
<gene>
    <name evidence="8" type="ORF">EPD60_10635</name>
</gene>
<reference evidence="8 9" key="1">
    <citation type="submission" date="2019-03" db="EMBL/GenBank/DDBJ databases">
        <authorList>
            <person name="Kim M.K.M."/>
        </authorList>
    </citation>
    <scope>NUCLEOTIDE SEQUENCE [LARGE SCALE GENOMIC DNA]</scope>
    <source>
        <strain evidence="8 9">17J68-12</strain>
    </source>
</reference>
<dbReference type="GO" id="GO:0016787">
    <property type="term" value="F:hydrolase activity"/>
    <property type="evidence" value="ECO:0007669"/>
    <property type="project" value="UniProtKB-KW"/>
</dbReference>
<dbReference type="InterPro" id="IPR012677">
    <property type="entry name" value="Nucleotide-bd_a/b_plait_sf"/>
</dbReference>
<comment type="similarity">
    <text evidence="5">Belongs to the DEAD box helicase family.</text>
</comment>
<sequence>MSSPLFDLPRYLVNLNIEALNPMQEDVLFQSQEHNNIVLLSPTGTGKTLAFLLPLLRGIKPGVKGTQALIVTPSRELALQIEEVFRKMKTGLKVLACYGGHKREIEETSMAGEAPALIVGTPGRLGDHLRRQNIDPDTIHTLVLDEFDKSLELGFQEDLEFVLSQLPNLERRLLTSATRGEELPAFVGMSDARTIDFIPETPERPEALLIQSLRSDGRDKLETLYELLCYVGRGPAIIFCNHRESVERVGAFLAEKSVSHVWYHGALEQRDREIALAKFRNGSASFLVTTDLAARGLDIPHIRFIIHYHLPDTAATFTHRNGRTARVEASGTAVLLLAPDEEVPDFITEPVTPLEIDREAPAPEKPKWATLYVAAGKKDKINKVDIVGFLSQKGGLKKEDIGLIEVKDYAAFVAVRRSAASRVLSDIKDEKLKGRKIKIDMAK</sequence>
<organism evidence="8 9">
    <name type="scientific">Flaviaesturariibacter flavus</name>
    <dbReference type="NCBI Taxonomy" id="2502780"/>
    <lineage>
        <taxon>Bacteria</taxon>
        <taxon>Pseudomonadati</taxon>
        <taxon>Bacteroidota</taxon>
        <taxon>Chitinophagia</taxon>
        <taxon>Chitinophagales</taxon>
        <taxon>Chitinophagaceae</taxon>
        <taxon>Flaviaestuariibacter</taxon>
    </lineage>
</organism>
<dbReference type="SMART" id="SM00490">
    <property type="entry name" value="HELICc"/>
    <property type="match status" value="1"/>
</dbReference>
<accession>A0A4R1BBW6</accession>